<organism evidence="2 3">
    <name type="scientific">Hyaloscypha variabilis (strain UAMH 11265 / GT02V1 / F)</name>
    <name type="common">Meliniomyces variabilis</name>
    <dbReference type="NCBI Taxonomy" id="1149755"/>
    <lineage>
        <taxon>Eukaryota</taxon>
        <taxon>Fungi</taxon>
        <taxon>Dikarya</taxon>
        <taxon>Ascomycota</taxon>
        <taxon>Pezizomycotina</taxon>
        <taxon>Leotiomycetes</taxon>
        <taxon>Helotiales</taxon>
        <taxon>Hyaloscyphaceae</taxon>
        <taxon>Hyaloscypha</taxon>
        <taxon>Hyaloscypha variabilis</taxon>
    </lineage>
</organism>
<keyword evidence="3" id="KW-1185">Reference proteome</keyword>
<accession>A0A2J6RBX8</accession>
<gene>
    <name evidence="2" type="ORF">L207DRAFT_494721</name>
</gene>
<protein>
    <recommendedName>
        <fullName evidence="1">LYR motif-containing protein Cup1-like N-terminal domain-containing protein</fullName>
    </recommendedName>
</protein>
<reference evidence="2 3" key="1">
    <citation type="submission" date="2016-04" db="EMBL/GenBank/DDBJ databases">
        <title>A degradative enzymes factory behind the ericoid mycorrhizal symbiosis.</title>
        <authorList>
            <consortium name="DOE Joint Genome Institute"/>
            <person name="Martino E."/>
            <person name="Morin E."/>
            <person name="Grelet G."/>
            <person name="Kuo A."/>
            <person name="Kohler A."/>
            <person name="Daghino S."/>
            <person name="Barry K."/>
            <person name="Choi C."/>
            <person name="Cichocki N."/>
            <person name="Clum A."/>
            <person name="Copeland A."/>
            <person name="Hainaut M."/>
            <person name="Haridas S."/>
            <person name="Labutti K."/>
            <person name="Lindquist E."/>
            <person name="Lipzen A."/>
            <person name="Khouja H.-R."/>
            <person name="Murat C."/>
            <person name="Ohm R."/>
            <person name="Olson A."/>
            <person name="Spatafora J."/>
            <person name="Veneault-Fourrey C."/>
            <person name="Henrissat B."/>
            <person name="Grigoriev I."/>
            <person name="Martin F."/>
            <person name="Perotto S."/>
        </authorList>
    </citation>
    <scope>NUCLEOTIDE SEQUENCE [LARGE SCALE GENOMIC DNA]</scope>
    <source>
        <strain evidence="2 3">F</strain>
    </source>
</reference>
<evidence type="ECO:0000313" key="2">
    <source>
        <dbReference type="EMBL" id="PMD36007.1"/>
    </source>
</evidence>
<dbReference type="CDD" id="cd20273">
    <property type="entry name" value="Complex1_LYR_unchar"/>
    <property type="match status" value="1"/>
</dbReference>
<proteinExistence type="predicted"/>
<feature type="domain" description="LYR motif-containing protein Cup1-like N-terminal" evidence="1">
    <location>
        <begin position="10"/>
        <end position="94"/>
    </location>
</feature>
<dbReference type="AlphaFoldDB" id="A0A2J6RBX8"/>
<dbReference type="InterPro" id="IPR046896">
    <property type="entry name" value="Cup1-like_N"/>
</dbReference>
<sequence>MVHSTEVLHIYRRILRAITYLPDSSARIYVHNEVVQRFRRHRPWTSPLHIISNRVRKARAFAGCFERAAHGSSEDLQRVLMHTYGRAGARRRELVKELLRPDESILPKDDTALQQLIENPKAQEPVDGKPSPKVTAFIASQRRNHPKESDRPKIRQLEKPQKTIWDREPVAKLQHSRWLKWWAQVLEKLLPPVPKVEWDRLRDLSLGKIPLDEFPMRRSRPVENTEQQGDMVYRYLQLKLRSEAAQLEGATFDTTRGLQVQTKTREESLGENHEVLLPRARRRLYAHIWRLTPTMSQDETTKVWTVVWGTGKSLIAAGTLTTPSASDMELFEGMENLPEPHQQIVQPHRASGAQVEQYAVKRQQWEEAQLAKNV</sequence>
<dbReference type="Pfam" id="PF20263">
    <property type="entry name" value="LYRM2-like"/>
    <property type="match status" value="1"/>
</dbReference>
<dbReference type="Proteomes" id="UP000235786">
    <property type="component" value="Unassembled WGS sequence"/>
</dbReference>
<evidence type="ECO:0000313" key="3">
    <source>
        <dbReference type="Proteomes" id="UP000235786"/>
    </source>
</evidence>
<dbReference type="OrthoDB" id="5521299at2759"/>
<evidence type="ECO:0000259" key="1">
    <source>
        <dbReference type="Pfam" id="PF20263"/>
    </source>
</evidence>
<dbReference type="EMBL" id="KZ613951">
    <property type="protein sequence ID" value="PMD36007.1"/>
    <property type="molecule type" value="Genomic_DNA"/>
</dbReference>
<name>A0A2J6RBX8_HYAVF</name>